<gene>
    <name evidence="2" type="ORF">TKK_018888</name>
</gene>
<dbReference type="Proteomes" id="UP001627154">
    <property type="component" value="Unassembled WGS sequence"/>
</dbReference>
<organism evidence="2 3">
    <name type="scientific">Trichogramma kaykai</name>
    <dbReference type="NCBI Taxonomy" id="54128"/>
    <lineage>
        <taxon>Eukaryota</taxon>
        <taxon>Metazoa</taxon>
        <taxon>Ecdysozoa</taxon>
        <taxon>Arthropoda</taxon>
        <taxon>Hexapoda</taxon>
        <taxon>Insecta</taxon>
        <taxon>Pterygota</taxon>
        <taxon>Neoptera</taxon>
        <taxon>Endopterygota</taxon>
        <taxon>Hymenoptera</taxon>
        <taxon>Apocrita</taxon>
        <taxon>Proctotrupomorpha</taxon>
        <taxon>Chalcidoidea</taxon>
        <taxon>Trichogrammatidae</taxon>
        <taxon>Trichogramma</taxon>
    </lineage>
</organism>
<name>A0ABD2VY35_9HYME</name>
<dbReference type="AlphaFoldDB" id="A0ABD2VY35"/>
<sequence>MANAPFNFEELARALMTVRPALPTFSGLDHDWAVGKTVRREARRQGTSSRLPAAEVSALCETSTRRDRGGQSRGDDRPAAPWITENGENLQRPKLRHAV</sequence>
<dbReference type="EMBL" id="JBJJXI010000155">
    <property type="protein sequence ID" value="KAL3385518.1"/>
    <property type="molecule type" value="Genomic_DNA"/>
</dbReference>
<comment type="caution">
    <text evidence="2">The sequence shown here is derived from an EMBL/GenBank/DDBJ whole genome shotgun (WGS) entry which is preliminary data.</text>
</comment>
<accession>A0ABD2VY35</accession>
<reference evidence="2 3" key="1">
    <citation type="journal article" date="2024" name="bioRxiv">
        <title>A reference genome for Trichogramma kaykai: A tiny desert-dwelling parasitoid wasp with competing sex-ratio distorters.</title>
        <authorList>
            <person name="Culotta J."/>
            <person name="Lindsey A.R."/>
        </authorList>
    </citation>
    <scope>NUCLEOTIDE SEQUENCE [LARGE SCALE GENOMIC DNA]</scope>
    <source>
        <strain evidence="2 3">KSX58</strain>
    </source>
</reference>
<feature type="region of interest" description="Disordered" evidence="1">
    <location>
        <begin position="39"/>
        <end position="99"/>
    </location>
</feature>
<evidence type="ECO:0000313" key="2">
    <source>
        <dbReference type="EMBL" id="KAL3385518.1"/>
    </source>
</evidence>
<feature type="compositionally biased region" description="Basic and acidic residues" evidence="1">
    <location>
        <begin position="63"/>
        <end position="78"/>
    </location>
</feature>
<evidence type="ECO:0000256" key="1">
    <source>
        <dbReference type="SAM" id="MobiDB-lite"/>
    </source>
</evidence>
<keyword evidence="3" id="KW-1185">Reference proteome</keyword>
<proteinExistence type="predicted"/>
<evidence type="ECO:0000313" key="3">
    <source>
        <dbReference type="Proteomes" id="UP001627154"/>
    </source>
</evidence>
<protein>
    <submittedName>
        <fullName evidence="2">Uncharacterized protein</fullName>
    </submittedName>
</protein>